<dbReference type="GO" id="GO:0030246">
    <property type="term" value="F:carbohydrate binding"/>
    <property type="evidence" value="ECO:0007669"/>
    <property type="project" value="UniProtKB-KW"/>
</dbReference>
<evidence type="ECO:0000256" key="1">
    <source>
        <dbReference type="SAM" id="SignalP"/>
    </source>
</evidence>
<protein>
    <submittedName>
        <fullName evidence="3">Ricin B lectin</fullName>
    </submittedName>
</protein>
<feature type="domain" description="Ricin B lectin" evidence="2">
    <location>
        <begin position="37"/>
        <end position="179"/>
    </location>
</feature>
<accession>B0T358</accession>
<dbReference type="SUPFAM" id="SSF50370">
    <property type="entry name" value="Ricin B-like lectins"/>
    <property type="match status" value="1"/>
</dbReference>
<feature type="signal peptide" evidence="1">
    <location>
        <begin position="1"/>
        <end position="33"/>
    </location>
</feature>
<dbReference type="HOGENOM" id="CLU_095794_0_0_5"/>
<dbReference type="SMART" id="SM00458">
    <property type="entry name" value="RICIN"/>
    <property type="match status" value="1"/>
</dbReference>
<dbReference type="CDD" id="cd00161">
    <property type="entry name" value="beta-trefoil_Ricin-like"/>
    <property type="match status" value="1"/>
</dbReference>
<reference evidence="3" key="1">
    <citation type="submission" date="2008-01" db="EMBL/GenBank/DDBJ databases">
        <title>Complete sequence of chromosome of Caulobacter sp. K31.</title>
        <authorList>
            <consortium name="US DOE Joint Genome Institute"/>
            <person name="Copeland A."/>
            <person name="Lucas S."/>
            <person name="Lapidus A."/>
            <person name="Barry K."/>
            <person name="Glavina del Rio T."/>
            <person name="Dalin E."/>
            <person name="Tice H."/>
            <person name="Pitluck S."/>
            <person name="Bruce D."/>
            <person name="Goodwin L."/>
            <person name="Thompson L.S."/>
            <person name="Brettin T."/>
            <person name="Detter J.C."/>
            <person name="Han C."/>
            <person name="Schmutz J."/>
            <person name="Larimer F."/>
            <person name="Land M."/>
            <person name="Hauser L."/>
            <person name="Kyrpides N."/>
            <person name="Kim E."/>
            <person name="Stephens C."/>
            <person name="Richardson P."/>
        </authorList>
    </citation>
    <scope>NUCLEOTIDE SEQUENCE [LARGE SCALE GENOMIC DNA]</scope>
    <source>
        <strain evidence="3">K31</strain>
    </source>
</reference>
<dbReference type="InterPro" id="IPR000772">
    <property type="entry name" value="Ricin_B_lectin"/>
</dbReference>
<dbReference type="CAZy" id="CBM13">
    <property type="family name" value="Carbohydrate-Binding Module Family 13"/>
</dbReference>
<feature type="chain" id="PRO_5002755932" evidence="1">
    <location>
        <begin position="34"/>
        <end position="187"/>
    </location>
</feature>
<keyword evidence="1" id="KW-0732">Signal</keyword>
<organism evidence="3">
    <name type="scientific">Caulobacter sp. (strain K31)</name>
    <dbReference type="NCBI Taxonomy" id="366602"/>
    <lineage>
        <taxon>Bacteria</taxon>
        <taxon>Pseudomonadati</taxon>
        <taxon>Pseudomonadota</taxon>
        <taxon>Alphaproteobacteria</taxon>
        <taxon>Caulobacterales</taxon>
        <taxon>Caulobacteraceae</taxon>
        <taxon>Caulobacter</taxon>
    </lineage>
</organism>
<dbReference type="PROSITE" id="PS50231">
    <property type="entry name" value="RICIN_B_LECTIN"/>
    <property type="match status" value="1"/>
</dbReference>
<name>B0T358_CAUSK</name>
<dbReference type="STRING" id="366602.Caul_0156"/>
<dbReference type="eggNOG" id="COG3866">
    <property type="taxonomic scope" value="Bacteria"/>
</dbReference>
<evidence type="ECO:0000313" key="3">
    <source>
        <dbReference type="EMBL" id="ABZ69293.1"/>
    </source>
</evidence>
<dbReference type="Pfam" id="PF14200">
    <property type="entry name" value="RicinB_lectin_2"/>
    <property type="match status" value="1"/>
</dbReference>
<dbReference type="EMBL" id="CP000927">
    <property type="protein sequence ID" value="ABZ69293.1"/>
    <property type="molecule type" value="Genomic_DNA"/>
</dbReference>
<dbReference type="AlphaFoldDB" id="B0T358"/>
<gene>
    <name evidence="3" type="ordered locus">Caul_0156</name>
</gene>
<dbReference type="Gene3D" id="2.80.10.50">
    <property type="match status" value="1"/>
</dbReference>
<keyword evidence="3" id="KW-0430">Lectin</keyword>
<dbReference type="KEGG" id="cak:Caul_0156"/>
<proteinExistence type="predicted"/>
<sequence length="187" mass="20121" precursor="true">MANLRRVSARLVASSAFMLGMLGMLCAGGGANAAPIGAEVMLVNTQTNKCLTIAGGVSTDNNVETVQFNCDADPSRRWTLNQVAGNDIYQIRNVRTGKCLTIAGGRSTDNNVTALQYNCDSDPSRTWRITDVGGNGLHQIRNVQTDKCLTIAGGRSTENNVTGLQYNCDGDPSRTWILRLKLQRPGE</sequence>
<dbReference type="InterPro" id="IPR035992">
    <property type="entry name" value="Ricin_B-like_lectins"/>
</dbReference>
<evidence type="ECO:0000259" key="2">
    <source>
        <dbReference type="SMART" id="SM00458"/>
    </source>
</evidence>
<dbReference type="OrthoDB" id="4167063at2"/>